<sequence length="252" mass="26812">MCGRLEGKVAIVTGGGSGFGRGIVDKFTSEGARVLAWDIDGSKLKDFASGPSGSPEALILDATLEQDWRLALAHVLRSFGKLDIVVNNAGVVHRNQPSETTPEDEVDRMWRVNVKPIYYSSKVIVPYFREVGHGQFINLSSISTPRPRPGLVWYAASKGAVTAATRGLAAEYAPYKIRVNCIQPVFGDTGMAENVMGGCITPEKHATLISGIPLGRGATPEDIGNAACYLASDEASFLTGVCLDVDGGRSLN</sequence>
<dbReference type="Gene3D" id="3.40.50.720">
    <property type="entry name" value="NAD(P)-binding Rossmann-like Domain"/>
    <property type="match status" value="1"/>
</dbReference>
<organism evidence="3 4">
    <name type="scientific">Pseudovirgaria hyperparasitica</name>
    <dbReference type="NCBI Taxonomy" id="470096"/>
    <lineage>
        <taxon>Eukaryota</taxon>
        <taxon>Fungi</taxon>
        <taxon>Dikarya</taxon>
        <taxon>Ascomycota</taxon>
        <taxon>Pezizomycotina</taxon>
        <taxon>Dothideomycetes</taxon>
        <taxon>Dothideomycetes incertae sedis</taxon>
        <taxon>Acrospermales</taxon>
        <taxon>Acrospermaceae</taxon>
        <taxon>Pseudovirgaria</taxon>
    </lineage>
</organism>
<evidence type="ECO:0000256" key="1">
    <source>
        <dbReference type="ARBA" id="ARBA00022857"/>
    </source>
</evidence>
<reference evidence="3" key="1">
    <citation type="journal article" date="2020" name="Stud. Mycol.">
        <title>101 Dothideomycetes genomes: a test case for predicting lifestyles and emergence of pathogens.</title>
        <authorList>
            <person name="Haridas S."/>
            <person name="Albert R."/>
            <person name="Binder M."/>
            <person name="Bloem J."/>
            <person name="Labutti K."/>
            <person name="Salamov A."/>
            <person name="Andreopoulos B."/>
            <person name="Baker S."/>
            <person name="Barry K."/>
            <person name="Bills G."/>
            <person name="Bluhm B."/>
            <person name="Cannon C."/>
            <person name="Castanera R."/>
            <person name="Culley D."/>
            <person name="Daum C."/>
            <person name="Ezra D."/>
            <person name="Gonzalez J."/>
            <person name="Henrissat B."/>
            <person name="Kuo A."/>
            <person name="Liang C."/>
            <person name="Lipzen A."/>
            <person name="Lutzoni F."/>
            <person name="Magnuson J."/>
            <person name="Mondo S."/>
            <person name="Nolan M."/>
            <person name="Ohm R."/>
            <person name="Pangilinan J."/>
            <person name="Park H.-J."/>
            <person name="Ramirez L."/>
            <person name="Alfaro M."/>
            <person name="Sun H."/>
            <person name="Tritt A."/>
            <person name="Yoshinaga Y."/>
            <person name="Zwiers L.-H."/>
            <person name="Turgeon B."/>
            <person name="Goodwin S."/>
            <person name="Spatafora J."/>
            <person name="Crous P."/>
            <person name="Grigoriev I."/>
        </authorList>
    </citation>
    <scope>NUCLEOTIDE SEQUENCE</scope>
    <source>
        <strain evidence="3">CBS 121739</strain>
    </source>
</reference>
<dbReference type="InterPro" id="IPR002347">
    <property type="entry name" value="SDR_fam"/>
</dbReference>
<evidence type="ECO:0000313" key="3">
    <source>
        <dbReference type="EMBL" id="KAF2757838.1"/>
    </source>
</evidence>
<accession>A0A6A6W4I0</accession>
<dbReference type="PRINTS" id="PR00080">
    <property type="entry name" value="SDRFAMILY"/>
</dbReference>
<dbReference type="Pfam" id="PF13561">
    <property type="entry name" value="adh_short_C2"/>
    <property type="match status" value="1"/>
</dbReference>
<keyword evidence="1" id="KW-0521">NADP</keyword>
<dbReference type="SUPFAM" id="SSF51735">
    <property type="entry name" value="NAD(P)-binding Rossmann-fold domains"/>
    <property type="match status" value="1"/>
</dbReference>
<name>A0A6A6W4I0_9PEZI</name>
<dbReference type="AlphaFoldDB" id="A0A6A6W4I0"/>
<keyword evidence="4" id="KW-1185">Reference proteome</keyword>
<dbReference type="NCBIfam" id="NF005559">
    <property type="entry name" value="PRK07231.1"/>
    <property type="match status" value="1"/>
</dbReference>
<evidence type="ECO:0000256" key="2">
    <source>
        <dbReference type="ARBA" id="ARBA00023002"/>
    </source>
</evidence>
<dbReference type="InterPro" id="IPR036291">
    <property type="entry name" value="NAD(P)-bd_dom_sf"/>
</dbReference>
<keyword evidence="2" id="KW-0560">Oxidoreductase</keyword>
<evidence type="ECO:0000313" key="4">
    <source>
        <dbReference type="Proteomes" id="UP000799437"/>
    </source>
</evidence>
<dbReference type="EMBL" id="ML996572">
    <property type="protein sequence ID" value="KAF2757838.1"/>
    <property type="molecule type" value="Genomic_DNA"/>
</dbReference>
<dbReference type="OrthoDB" id="294295at2759"/>
<dbReference type="PANTHER" id="PTHR43639">
    <property type="entry name" value="OXIDOREDUCTASE, SHORT-CHAIN DEHYDROGENASE/REDUCTASE FAMILY (AFU_ORTHOLOGUE AFUA_5G02870)"/>
    <property type="match status" value="1"/>
</dbReference>
<protein>
    <submittedName>
        <fullName evidence="3">NAD(P)-binding protein</fullName>
    </submittedName>
</protein>
<dbReference type="GO" id="GO:0016491">
    <property type="term" value="F:oxidoreductase activity"/>
    <property type="evidence" value="ECO:0007669"/>
    <property type="project" value="UniProtKB-KW"/>
</dbReference>
<dbReference type="GeneID" id="54482918"/>
<dbReference type="PRINTS" id="PR00081">
    <property type="entry name" value="GDHRDH"/>
</dbReference>
<gene>
    <name evidence="3" type="ORF">EJ05DRAFT_439254</name>
</gene>
<dbReference type="Proteomes" id="UP000799437">
    <property type="component" value="Unassembled WGS sequence"/>
</dbReference>
<dbReference type="FunFam" id="3.40.50.720:FF:000084">
    <property type="entry name" value="Short-chain dehydrogenase reductase"/>
    <property type="match status" value="1"/>
</dbReference>
<dbReference type="PANTHER" id="PTHR43639:SF5">
    <property type="entry name" value="OXIDOREDUCTASE, SHORT-CHAIN DEHYDROGENASE_REDUCTASE FAMILY (AFU_ORTHOLOGUE AFUA_6G09140)"/>
    <property type="match status" value="1"/>
</dbReference>
<dbReference type="RefSeq" id="XP_033600289.1">
    <property type="nucleotide sequence ID" value="XM_033741864.1"/>
</dbReference>
<proteinExistence type="predicted"/>